<evidence type="ECO:0000313" key="1">
    <source>
        <dbReference type="EMBL" id="SDD75313.1"/>
    </source>
</evidence>
<evidence type="ECO:0000313" key="2">
    <source>
        <dbReference type="Proteomes" id="UP000198748"/>
    </source>
</evidence>
<organism evidence="1 2">
    <name type="scientific">Dyadobacter soli</name>
    <dbReference type="NCBI Taxonomy" id="659014"/>
    <lineage>
        <taxon>Bacteria</taxon>
        <taxon>Pseudomonadati</taxon>
        <taxon>Bacteroidota</taxon>
        <taxon>Cytophagia</taxon>
        <taxon>Cytophagales</taxon>
        <taxon>Spirosomataceae</taxon>
        <taxon>Dyadobacter</taxon>
    </lineage>
</organism>
<gene>
    <name evidence="1" type="ORF">SAMN04487996_102113</name>
</gene>
<protein>
    <submittedName>
        <fullName evidence="1">Uncharacterized protein</fullName>
    </submittedName>
</protein>
<reference evidence="2" key="1">
    <citation type="submission" date="2016-10" db="EMBL/GenBank/DDBJ databases">
        <authorList>
            <person name="Varghese N."/>
            <person name="Submissions S."/>
        </authorList>
    </citation>
    <scope>NUCLEOTIDE SEQUENCE [LARGE SCALE GENOMIC DNA]</scope>
    <source>
        <strain evidence="2">DSM 25329</strain>
    </source>
</reference>
<proteinExistence type="predicted"/>
<dbReference type="EMBL" id="FNAN01000002">
    <property type="protein sequence ID" value="SDD75313.1"/>
    <property type="molecule type" value="Genomic_DNA"/>
</dbReference>
<dbReference type="STRING" id="659014.SAMN04487996_102113"/>
<dbReference type="Proteomes" id="UP000198748">
    <property type="component" value="Unassembled WGS sequence"/>
</dbReference>
<accession>A0A1G6XBW5</accession>
<name>A0A1G6XBW5_9BACT</name>
<dbReference type="AlphaFoldDB" id="A0A1G6XBW5"/>
<keyword evidence="2" id="KW-1185">Reference proteome</keyword>
<dbReference type="RefSeq" id="WP_218132883.1">
    <property type="nucleotide sequence ID" value="NZ_FNAN01000002.1"/>
</dbReference>
<sequence length="143" mass="16918">MAKNFNPPKVCKHTKHINASLTRENTHNDLVKLSFKYLDVEHEVFIFQNKETAYFNSLIHRLKHICCLKCKELKYPTVKALRNHFIRWGDTSQKCFGLPNEEQLVEQPFQFSVSANEHGRVIGFFIETTFYVVWLDVEHRTYG</sequence>